<gene>
    <name evidence="3" type="ORF">UX86_C0015G0064</name>
</gene>
<protein>
    <submittedName>
        <fullName evidence="3">Histidine triad (HIT) protein</fullName>
    </submittedName>
</protein>
<evidence type="ECO:0000313" key="3">
    <source>
        <dbReference type="EMBL" id="KKU63974.1"/>
    </source>
</evidence>
<sequence length="132" mass="14517">MDRCIFCKIANGTEEAQVIYEDEKHLGFLDIFPVVPGQVILITRSHEPSNVFELPDEKLCALFLAAKRATGKISRGLGVERVIQAMEGFGVDHAHIKLYPAVNLAEGGLIPVGHRADKIELEEVALKIRRGG</sequence>
<comment type="caution">
    <text evidence="3">The sequence shown here is derived from an EMBL/GenBank/DDBJ whole genome shotgun (WGS) entry which is preliminary data.</text>
</comment>
<dbReference type="GO" id="GO:0003824">
    <property type="term" value="F:catalytic activity"/>
    <property type="evidence" value="ECO:0007669"/>
    <property type="project" value="InterPro"/>
</dbReference>
<dbReference type="InterPro" id="IPR011146">
    <property type="entry name" value="HIT-like"/>
</dbReference>
<dbReference type="EMBL" id="LCNU01000015">
    <property type="protein sequence ID" value="KKU63974.1"/>
    <property type="molecule type" value="Genomic_DNA"/>
</dbReference>
<comment type="caution">
    <text evidence="1">Lacks conserved residue(s) required for the propagation of feature annotation.</text>
</comment>
<dbReference type="PANTHER" id="PTHR46648:SF1">
    <property type="entry name" value="ADENOSINE 5'-MONOPHOSPHORAMIDASE HNT1"/>
    <property type="match status" value="1"/>
</dbReference>
<dbReference type="InterPro" id="IPR036265">
    <property type="entry name" value="HIT-like_sf"/>
</dbReference>
<dbReference type="PRINTS" id="PR00332">
    <property type="entry name" value="HISTRIAD"/>
</dbReference>
<dbReference type="Proteomes" id="UP000034502">
    <property type="component" value="Unassembled WGS sequence"/>
</dbReference>
<dbReference type="AlphaFoldDB" id="A0A0G1S3A2"/>
<accession>A0A0G1S3A2</accession>
<feature type="domain" description="HIT" evidence="2">
    <location>
        <begin position="5"/>
        <end position="109"/>
    </location>
</feature>
<dbReference type="InterPro" id="IPR001310">
    <property type="entry name" value="Histidine_triad_HIT"/>
</dbReference>
<dbReference type="SUPFAM" id="SSF54197">
    <property type="entry name" value="HIT-like"/>
    <property type="match status" value="1"/>
</dbReference>
<evidence type="ECO:0000256" key="1">
    <source>
        <dbReference type="PROSITE-ProRule" id="PRU00464"/>
    </source>
</evidence>
<name>A0A0G1S3A2_9BACT</name>
<evidence type="ECO:0000259" key="2">
    <source>
        <dbReference type="PROSITE" id="PS51084"/>
    </source>
</evidence>
<organism evidence="3 4">
    <name type="scientific">Candidatus Amesbacteria bacterium GW2011_GWC1_47_15</name>
    <dbReference type="NCBI Taxonomy" id="1618364"/>
    <lineage>
        <taxon>Bacteria</taxon>
        <taxon>Candidatus Amesiibacteriota</taxon>
    </lineage>
</organism>
<dbReference type="PROSITE" id="PS51084">
    <property type="entry name" value="HIT_2"/>
    <property type="match status" value="1"/>
</dbReference>
<evidence type="ECO:0000313" key="4">
    <source>
        <dbReference type="Proteomes" id="UP000034502"/>
    </source>
</evidence>
<proteinExistence type="predicted"/>
<dbReference type="PANTHER" id="PTHR46648">
    <property type="entry name" value="HIT FAMILY PROTEIN 1"/>
    <property type="match status" value="1"/>
</dbReference>
<dbReference type="Gene3D" id="3.30.428.10">
    <property type="entry name" value="HIT-like"/>
    <property type="match status" value="1"/>
</dbReference>
<dbReference type="GO" id="GO:0009117">
    <property type="term" value="P:nucleotide metabolic process"/>
    <property type="evidence" value="ECO:0007669"/>
    <property type="project" value="TreeGrafter"/>
</dbReference>
<dbReference type="STRING" id="1618364.UX86_C0015G0064"/>
<reference evidence="3 4" key="1">
    <citation type="journal article" date="2015" name="Nature">
        <title>rRNA introns, odd ribosomes, and small enigmatic genomes across a large radiation of phyla.</title>
        <authorList>
            <person name="Brown C.T."/>
            <person name="Hug L.A."/>
            <person name="Thomas B.C."/>
            <person name="Sharon I."/>
            <person name="Castelle C.J."/>
            <person name="Singh A."/>
            <person name="Wilkins M.J."/>
            <person name="Williams K.H."/>
            <person name="Banfield J.F."/>
        </authorList>
    </citation>
    <scope>NUCLEOTIDE SEQUENCE [LARGE SCALE GENOMIC DNA]</scope>
</reference>
<dbReference type="Pfam" id="PF01230">
    <property type="entry name" value="HIT"/>
    <property type="match status" value="1"/>
</dbReference>